<feature type="transmembrane region" description="Helical" evidence="1">
    <location>
        <begin position="39"/>
        <end position="60"/>
    </location>
</feature>
<protein>
    <recommendedName>
        <fullName evidence="4">SoxR reducing system RseC family protein</fullName>
    </recommendedName>
</protein>
<name>A0A3R8URG1_9FLAO</name>
<accession>A0A3R8URG1</accession>
<evidence type="ECO:0000313" key="3">
    <source>
        <dbReference type="Proteomes" id="UP000267844"/>
    </source>
</evidence>
<feature type="transmembrane region" description="Helical" evidence="1">
    <location>
        <begin position="12"/>
        <end position="33"/>
    </location>
</feature>
<gene>
    <name evidence="2" type="ORF">EGI89_02535</name>
</gene>
<keyword evidence="1" id="KW-0812">Transmembrane</keyword>
<sequence>MKKNLEFIAELYGWIQIFISPFIIGFIIGLLIYFQNKSISNLIIGSIFILTGLILGIILANKKMKSKNGTIWFLSRTNSATDLDK</sequence>
<proteinExistence type="predicted"/>
<dbReference type="RefSeq" id="WP_125349038.1">
    <property type="nucleotide sequence ID" value="NZ_JAAGKM010000022.1"/>
</dbReference>
<keyword evidence="1" id="KW-1133">Transmembrane helix</keyword>
<evidence type="ECO:0000256" key="1">
    <source>
        <dbReference type="SAM" id="Phobius"/>
    </source>
</evidence>
<organism evidence="2 3">
    <name type="scientific">Empedobacter falsenii</name>
    <dbReference type="NCBI Taxonomy" id="343874"/>
    <lineage>
        <taxon>Bacteria</taxon>
        <taxon>Pseudomonadati</taxon>
        <taxon>Bacteroidota</taxon>
        <taxon>Flavobacteriia</taxon>
        <taxon>Flavobacteriales</taxon>
        <taxon>Weeksellaceae</taxon>
        <taxon>Empedobacter</taxon>
    </lineage>
</organism>
<dbReference type="EMBL" id="RHPO01000003">
    <property type="protein sequence ID" value="RRT93754.1"/>
    <property type="molecule type" value="Genomic_DNA"/>
</dbReference>
<reference evidence="2 3" key="1">
    <citation type="submission" date="2018-10" db="EMBL/GenBank/DDBJ databases">
        <title>Transmission dynamics of multidrug resistant bacteria on intensive care unit surfaces.</title>
        <authorList>
            <person name="D'Souza A.W."/>
            <person name="Potter R.F."/>
            <person name="Wallace M."/>
            <person name="Shupe A."/>
            <person name="Patel S."/>
            <person name="Sun S."/>
            <person name="Gul D."/>
            <person name="Kwon J.H."/>
            <person name="Andleeb S."/>
            <person name="Burnham C.-A.D."/>
            <person name="Dantas G."/>
        </authorList>
    </citation>
    <scope>NUCLEOTIDE SEQUENCE [LARGE SCALE GENOMIC DNA]</scope>
    <source>
        <strain evidence="2 3">WF_348</strain>
    </source>
</reference>
<dbReference type="Proteomes" id="UP000267844">
    <property type="component" value="Unassembled WGS sequence"/>
</dbReference>
<keyword evidence="1" id="KW-0472">Membrane</keyword>
<comment type="caution">
    <text evidence="2">The sequence shown here is derived from an EMBL/GenBank/DDBJ whole genome shotgun (WGS) entry which is preliminary data.</text>
</comment>
<evidence type="ECO:0008006" key="4">
    <source>
        <dbReference type="Google" id="ProtNLM"/>
    </source>
</evidence>
<dbReference type="AlphaFoldDB" id="A0A3R8URG1"/>
<evidence type="ECO:0000313" key="2">
    <source>
        <dbReference type="EMBL" id="RRT93754.1"/>
    </source>
</evidence>